<sequence>MRQWLRLQPSFLIESDLPASEVILRVRKALQQPDLRPFAETASMCIDYKIAAADQRFWSPHLSVQVTDTESGSQLHCRYAPRPEIWTMFMAIYFVVAILVAGAAVYGYVQWWMGDRPWALLMIPTGLLLILGLHIASQIGQSLSADQMELLKERLDQTLERAL</sequence>
<reference evidence="2 3" key="1">
    <citation type="submission" date="2019-02" db="EMBL/GenBank/DDBJ databases">
        <title>Deep-cultivation of Planctomycetes and their phenomic and genomic characterization uncovers novel biology.</title>
        <authorList>
            <person name="Wiegand S."/>
            <person name="Jogler M."/>
            <person name="Boedeker C."/>
            <person name="Pinto D."/>
            <person name="Vollmers J."/>
            <person name="Rivas-Marin E."/>
            <person name="Kohn T."/>
            <person name="Peeters S.H."/>
            <person name="Heuer A."/>
            <person name="Rast P."/>
            <person name="Oberbeckmann S."/>
            <person name="Bunk B."/>
            <person name="Jeske O."/>
            <person name="Meyerdierks A."/>
            <person name="Storesund J.E."/>
            <person name="Kallscheuer N."/>
            <person name="Luecker S."/>
            <person name="Lage O.M."/>
            <person name="Pohl T."/>
            <person name="Merkel B.J."/>
            <person name="Hornburger P."/>
            <person name="Mueller R.-W."/>
            <person name="Bruemmer F."/>
            <person name="Labrenz M."/>
            <person name="Spormann A.M."/>
            <person name="Op den Camp H."/>
            <person name="Overmann J."/>
            <person name="Amann R."/>
            <person name="Jetten M.S.M."/>
            <person name="Mascher T."/>
            <person name="Medema M.H."/>
            <person name="Devos D.P."/>
            <person name="Kaster A.-K."/>
            <person name="Ovreas L."/>
            <person name="Rohde M."/>
            <person name="Galperin M.Y."/>
            <person name="Jogler C."/>
        </authorList>
    </citation>
    <scope>NUCLEOTIDE SEQUENCE [LARGE SCALE GENOMIC DNA]</scope>
    <source>
        <strain evidence="2 3">K22_7</strain>
    </source>
</reference>
<feature type="transmembrane region" description="Helical" evidence="1">
    <location>
        <begin position="85"/>
        <end position="106"/>
    </location>
</feature>
<proteinExistence type="predicted"/>
<evidence type="ECO:0000256" key="1">
    <source>
        <dbReference type="SAM" id="Phobius"/>
    </source>
</evidence>
<name>A0A517N8X2_9BACT</name>
<dbReference type="AlphaFoldDB" id="A0A517N8X2"/>
<keyword evidence="1" id="KW-0472">Membrane</keyword>
<dbReference type="RefSeq" id="WP_145169253.1">
    <property type="nucleotide sequence ID" value="NZ_CP036525.1"/>
</dbReference>
<gene>
    <name evidence="2" type="ORF">K227x_19790</name>
</gene>
<dbReference type="EMBL" id="CP036525">
    <property type="protein sequence ID" value="QDT03595.1"/>
    <property type="molecule type" value="Genomic_DNA"/>
</dbReference>
<keyword evidence="1" id="KW-0812">Transmembrane</keyword>
<keyword evidence="3" id="KW-1185">Reference proteome</keyword>
<dbReference type="Proteomes" id="UP000318538">
    <property type="component" value="Chromosome"/>
</dbReference>
<dbReference type="KEGG" id="rlc:K227x_19790"/>
<accession>A0A517N8X2</accession>
<evidence type="ECO:0000313" key="3">
    <source>
        <dbReference type="Proteomes" id="UP000318538"/>
    </source>
</evidence>
<protein>
    <submittedName>
        <fullName evidence="2">Uncharacterized protein</fullName>
    </submittedName>
</protein>
<feature type="transmembrane region" description="Helical" evidence="1">
    <location>
        <begin position="118"/>
        <end position="136"/>
    </location>
</feature>
<organism evidence="2 3">
    <name type="scientific">Rubripirellula lacrimiformis</name>
    <dbReference type="NCBI Taxonomy" id="1930273"/>
    <lineage>
        <taxon>Bacteria</taxon>
        <taxon>Pseudomonadati</taxon>
        <taxon>Planctomycetota</taxon>
        <taxon>Planctomycetia</taxon>
        <taxon>Pirellulales</taxon>
        <taxon>Pirellulaceae</taxon>
        <taxon>Rubripirellula</taxon>
    </lineage>
</organism>
<dbReference type="OrthoDB" id="264029at2"/>
<keyword evidence="1" id="KW-1133">Transmembrane helix</keyword>
<evidence type="ECO:0000313" key="2">
    <source>
        <dbReference type="EMBL" id="QDT03595.1"/>
    </source>
</evidence>